<dbReference type="Gene3D" id="3.30.450.20">
    <property type="entry name" value="PAS domain"/>
    <property type="match status" value="1"/>
</dbReference>
<protein>
    <submittedName>
        <fullName evidence="3">Diguanylate cyclase</fullName>
    </submittedName>
</protein>
<accession>A0A9D1JFV4</accession>
<keyword evidence="1" id="KW-0812">Transmembrane</keyword>
<dbReference type="SMART" id="SM00267">
    <property type="entry name" value="GGDEF"/>
    <property type="match status" value="1"/>
</dbReference>
<keyword evidence="1" id="KW-0472">Membrane</keyword>
<dbReference type="NCBIfam" id="TIGR00254">
    <property type="entry name" value="GGDEF"/>
    <property type="match status" value="1"/>
</dbReference>
<dbReference type="InterPro" id="IPR000160">
    <property type="entry name" value="GGDEF_dom"/>
</dbReference>
<reference evidence="3" key="2">
    <citation type="journal article" date="2021" name="PeerJ">
        <title>Extensive microbial diversity within the chicken gut microbiome revealed by metagenomics and culture.</title>
        <authorList>
            <person name="Gilroy R."/>
            <person name="Ravi A."/>
            <person name="Getino M."/>
            <person name="Pursley I."/>
            <person name="Horton D.L."/>
            <person name="Alikhan N.F."/>
            <person name="Baker D."/>
            <person name="Gharbi K."/>
            <person name="Hall N."/>
            <person name="Watson M."/>
            <person name="Adriaenssens E.M."/>
            <person name="Foster-Nyarko E."/>
            <person name="Jarju S."/>
            <person name="Secka A."/>
            <person name="Antonio M."/>
            <person name="Oren A."/>
            <person name="Chaudhuri R.R."/>
            <person name="La Ragione R."/>
            <person name="Hildebrand F."/>
            <person name="Pallen M.J."/>
        </authorList>
    </citation>
    <scope>NUCLEOTIDE SEQUENCE</scope>
    <source>
        <strain evidence="3">ChiSxjej1B13-7041</strain>
    </source>
</reference>
<gene>
    <name evidence="3" type="ORF">IAB98_06910</name>
</gene>
<dbReference type="GO" id="GO:0005886">
    <property type="term" value="C:plasma membrane"/>
    <property type="evidence" value="ECO:0007669"/>
    <property type="project" value="TreeGrafter"/>
</dbReference>
<proteinExistence type="predicted"/>
<evidence type="ECO:0000313" key="3">
    <source>
        <dbReference type="EMBL" id="HIR93130.1"/>
    </source>
</evidence>
<sequence>MMADKEKRKQPRTQNDTQRGHSLIITGAMIILIVAASFGVTNYISHMEEERSFERLYEEASSLADTIEMYAKNDREELEMLSAVITKYDDLSSPELWNLLDSYTNVGMMSRIELLLPGDMVLTKGGRQVDASGLLSFEEEAAKGIHITDRETDVVRKDTYVVRHYVPVKREGQTVAMLYGVIVPGDLPEEVSLNPYGGRGALYIIDGNTGDFLIDTWHAGVTGNIWALGERKMAPGYNSDQLKEGVTNGDSRYVVFISETIGEYLYFYYEPMGINDWRIAVSVPESVVFASANTIKRVLKIFLGFELACFLVYFLWMMHYVRHVTTEKQSRLDTLNHIYDVEQLLFNAHEKGENVYAALEKLGSIVPAEIVSFWVLGTEGEDKWYLWEEGKSAKEHRTSGGWEYMEQLLEYFAVGNGVYESYSKSEFREMLPDRAVDKIDNLMAVPVEDVRGYIFGILAVCNMKRNHEPAALLKNMQFSFGMFCKNLKSYTKVQEQGDRDTLTGLYNRNRYERDLPKLYAQYRSSLACVYIDANGLRETNNTQGHAEGDKLLRTVAREIRRHFNTEYIYRTGGDEFVLFFPDGDEAKIKAQHESLASDLLKNQYHISVGIQCEQNVESMSLLVKTAEQKMYAEKKKYYEKYGRKNFQDI</sequence>
<dbReference type="GO" id="GO:1902201">
    <property type="term" value="P:negative regulation of bacterial-type flagellum-dependent cell motility"/>
    <property type="evidence" value="ECO:0007669"/>
    <property type="project" value="TreeGrafter"/>
</dbReference>
<dbReference type="PANTHER" id="PTHR45138">
    <property type="entry name" value="REGULATORY COMPONENTS OF SENSORY TRANSDUCTION SYSTEM"/>
    <property type="match status" value="1"/>
</dbReference>
<dbReference type="Pfam" id="PF00990">
    <property type="entry name" value="GGDEF"/>
    <property type="match status" value="1"/>
</dbReference>
<evidence type="ECO:0000313" key="4">
    <source>
        <dbReference type="Proteomes" id="UP000886841"/>
    </source>
</evidence>
<dbReference type="InterPro" id="IPR050469">
    <property type="entry name" value="Diguanylate_Cyclase"/>
</dbReference>
<dbReference type="Gene3D" id="3.30.70.270">
    <property type="match status" value="1"/>
</dbReference>
<dbReference type="PROSITE" id="PS50887">
    <property type="entry name" value="GGDEF"/>
    <property type="match status" value="1"/>
</dbReference>
<dbReference type="InterPro" id="IPR043128">
    <property type="entry name" value="Rev_trsase/Diguanyl_cyclase"/>
</dbReference>
<dbReference type="SUPFAM" id="SSF55073">
    <property type="entry name" value="Nucleotide cyclase"/>
    <property type="match status" value="1"/>
</dbReference>
<reference evidence="3" key="1">
    <citation type="submission" date="2020-10" db="EMBL/GenBank/DDBJ databases">
        <authorList>
            <person name="Gilroy R."/>
        </authorList>
    </citation>
    <scope>NUCLEOTIDE SEQUENCE</scope>
    <source>
        <strain evidence="3">ChiSxjej1B13-7041</strain>
    </source>
</reference>
<evidence type="ECO:0000259" key="2">
    <source>
        <dbReference type="PROSITE" id="PS50887"/>
    </source>
</evidence>
<dbReference type="GO" id="GO:0043709">
    <property type="term" value="P:cell adhesion involved in single-species biofilm formation"/>
    <property type="evidence" value="ECO:0007669"/>
    <property type="project" value="TreeGrafter"/>
</dbReference>
<organism evidence="3 4">
    <name type="scientific">Candidatus Egerieimonas intestinavium</name>
    <dbReference type="NCBI Taxonomy" id="2840777"/>
    <lineage>
        <taxon>Bacteria</taxon>
        <taxon>Bacillati</taxon>
        <taxon>Bacillota</taxon>
        <taxon>Clostridia</taxon>
        <taxon>Lachnospirales</taxon>
        <taxon>Lachnospiraceae</taxon>
        <taxon>Lachnospiraceae incertae sedis</taxon>
        <taxon>Candidatus Egerieimonas</taxon>
    </lineage>
</organism>
<feature type="domain" description="GGDEF" evidence="2">
    <location>
        <begin position="524"/>
        <end position="649"/>
    </location>
</feature>
<name>A0A9D1JFV4_9FIRM</name>
<dbReference type="GO" id="GO:0052621">
    <property type="term" value="F:diguanylate cyclase activity"/>
    <property type="evidence" value="ECO:0007669"/>
    <property type="project" value="TreeGrafter"/>
</dbReference>
<dbReference type="EMBL" id="DVHU01000060">
    <property type="protein sequence ID" value="HIR93130.1"/>
    <property type="molecule type" value="Genomic_DNA"/>
</dbReference>
<evidence type="ECO:0000256" key="1">
    <source>
        <dbReference type="SAM" id="Phobius"/>
    </source>
</evidence>
<dbReference type="CDD" id="cd01949">
    <property type="entry name" value="GGDEF"/>
    <property type="match status" value="1"/>
</dbReference>
<dbReference type="AlphaFoldDB" id="A0A9D1JFV4"/>
<comment type="caution">
    <text evidence="3">The sequence shown here is derived from an EMBL/GenBank/DDBJ whole genome shotgun (WGS) entry which is preliminary data.</text>
</comment>
<dbReference type="PANTHER" id="PTHR45138:SF9">
    <property type="entry name" value="DIGUANYLATE CYCLASE DGCM-RELATED"/>
    <property type="match status" value="1"/>
</dbReference>
<keyword evidence="1" id="KW-1133">Transmembrane helix</keyword>
<feature type="transmembrane region" description="Helical" evidence="1">
    <location>
        <begin position="21"/>
        <end position="44"/>
    </location>
</feature>
<dbReference type="Proteomes" id="UP000886841">
    <property type="component" value="Unassembled WGS sequence"/>
</dbReference>
<dbReference type="InterPro" id="IPR029787">
    <property type="entry name" value="Nucleotide_cyclase"/>
</dbReference>